<dbReference type="HAMAP" id="MF_01365_B">
    <property type="entry name" value="Ribosomal_uL6_B"/>
    <property type="match status" value="1"/>
</dbReference>
<dbReference type="InterPro" id="IPR020040">
    <property type="entry name" value="Ribosomal_uL6_a/b-dom"/>
</dbReference>
<dbReference type="PIRSF" id="PIRSF002162">
    <property type="entry name" value="Ribosomal_L6"/>
    <property type="match status" value="1"/>
</dbReference>
<proteinExistence type="inferred from homology"/>
<evidence type="ECO:0000256" key="2">
    <source>
        <dbReference type="ARBA" id="ARBA00023274"/>
    </source>
</evidence>
<dbReference type="NCBIfam" id="TIGR03654">
    <property type="entry name" value="L6_bact"/>
    <property type="match status" value="1"/>
</dbReference>
<keyword evidence="8" id="KW-1185">Reference proteome</keyword>
<keyword evidence="2 3" id="KW-0687">Ribonucleoprotein</keyword>
<dbReference type="Pfam" id="PF00347">
    <property type="entry name" value="Ribosomal_L6"/>
    <property type="match status" value="2"/>
</dbReference>
<comment type="function">
    <text evidence="3 5">This protein binds to the 23S rRNA, and is important in its secondary structure. It is located near the subunit interface in the base of the L7/L12 stalk, and near the tRNA binding site of the peptidyltransferase center.</text>
</comment>
<dbReference type="PRINTS" id="PR00059">
    <property type="entry name" value="RIBOSOMALL6"/>
</dbReference>
<dbReference type="GO" id="GO:0005840">
    <property type="term" value="C:ribosome"/>
    <property type="evidence" value="ECO:0007669"/>
    <property type="project" value="UniProtKB-KW"/>
</dbReference>
<protein>
    <recommendedName>
        <fullName evidence="3">Large ribosomal subunit protein uL6</fullName>
    </recommendedName>
</protein>
<sequence length="179" mass="19636">MSRVGKKLIEVPAGVTVEVAADNTVTVKGPKGELVRQFNQDMKIEQEGNIITVVRPSESKEHRTIHGTTRALLANMVTGVSEGFSRSLELIGVGYRAQLQGSKLVLNVGYSHPVEFTPEQGLEIEVPSNTKIIVKGINKERVGALASNIRDVRPPEPYKGKGIRYEGEYVRRKEGKTGK</sequence>
<dbReference type="PANTHER" id="PTHR11655:SF14">
    <property type="entry name" value="LARGE RIBOSOMAL SUBUNIT PROTEIN UL6M"/>
    <property type="match status" value="1"/>
</dbReference>
<dbReference type="EMBL" id="CP137624">
    <property type="protein sequence ID" value="WPK13219.1"/>
    <property type="molecule type" value="Genomic_DNA"/>
</dbReference>
<gene>
    <name evidence="3 7" type="primary">rplF</name>
    <name evidence="7" type="ORF">R6U77_05895</name>
</gene>
<keyword evidence="3 5" id="KW-0694">RNA-binding</keyword>
<dbReference type="InterPro" id="IPR036789">
    <property type="entry name" value="Ribosomal_uL6-like_a/b-dom_sf"/>
</dbReference>
<dbReference type="PROSITE" id="PS00525">
    <property type="entry name" value="RIBOSOMAL_L6_1"/>
    <property type="match status" value="1"/>
</dbReference>
<keyword evidence="1 3" id="KW-0689">Ribosomal protein</keyword>
<evidence type="ECO:0000313" key="8">
    <source>
        <dbReference type="Proteomes" id="UP001322664"/>
    </source>
</evidence>
<comment type="subunit">
    <text evidence="3">Part of the 50S ribosomal subunit.</text>
</comment>
<reference evidence="7 8" key="1">
    <citation type="submission" date="2023-09" db="EMBL/GenBank/DDBJ databases">
        <authorList>
            <person name="Page C.A."/>
            <person name="Perez-Diaz I.M."/>
        </authorList>
    </citation>
    <scope>NUCLEOTIDE SEQUENCE [LARGE SCALE GENOMIC DNA]</scope>
    <source>
        <strain evidence="7 8">Ll15</strain>
    </source>
</reference>
<accession>A0ABZ0S1T1</accession>
<evidence type="ECO:0000259" key="6">
    <source>
        <dbReference type="Pfam" id="PF00347"/>
    </source>
</evidence>
<evidence type="ECO:0000256" key="5">
    <source>
        <dbReference type="RuleBase" id="RU003870"/>
    </source>
</evidence>
<organism evidence="7 8">
    <name type="scientific">Lysinibacillus louembei</name>
    <dbReference type="NCBI Taxonomy" id="1470088"/>
    <lineage>
        <taxon>Bacteria</taxon>
        <taxon>Bacillati</taxon>
        <taxon>Bacillota</taxon>
        <taxon>Bacilli</taxon>
        <taxon>Bacillales</taxon>
        <taxon>Bacillaceae</taxon>
        <taxon>Lysinibacillus</taxon>
    </lineage>
</organism>
<comment type="similarity">
    <text evidence="3 4">Belongs to the universal ribosomal protein uL6 family.</text>
</comment>
<name>A0ABZ0S1T1_9BACI</name>
<dbReference type="InterPro" id="IPR019906">
    <property type="entry name" value="Ribosomal_uL6_bac-type"/>
</dbReference>
<dbReference type="InterPro" id="IPR000702">
    <property type="entry name" value="Ribosomal_uL6-like"/>
</dbReference>
<dbReference type="Proteomes" id="UP001322664">
    <property type="component" value="Chromosome"/>
</dbReference>
<dbReference type="PANTHER" id="PTHR11655">
    <property type="entry name" value="60S/50S RIBOSOMAL PROTEIN L6/L9"/>
    <property type="match status" value="1"/>
</dbReference>
<feature type="domain" description="Large ribosomal subunit protein uL6 alpha-beta" evidence="6">
    <location>
        <begin position="11"/>
        <end position="83"/>
    </location>
</feature>
<evidence type="ECO:0000256" key="1">
    <source>
        <dbReference type="ARBA" id="ARBA00022980"/>
    </source>
</evidence>
<dbReference type="RefSeq" id="WP_293924219.1">
    <property type="nucleotide sequence ID" value="NZ_CP137624.1"/>
</dbReference>
<evidence type="ECO:0000256" key="4">
    <source>
        <dbReference type="RuleBase" id="RU003869"/>
    </source>
</evidence>
<dbReference type="InterPro" id="IPR002358">
    <property type="entry name" value="Ribosomal_uL6_CS"/>
</dbReference>
<evidence type="ECO:0000256" key="3">
    <source>
        <dbReference type="HAMAP-Rule" id="MF_01365"/>
    </source>
</evidence>
<dbReference type="SUPFAM" id="SSF56053">
    <property type="entry name" value="Ribosomal protein L6"/>
    <property type="match status" value="2"/>
</dbReference>
<keyword evidence="3 5" id="KW-0699">rRNA-binding</keyword>
<evidence type="ECO:0000313" key="7">
    <source>
        <dbReference type="EMBL" id="WPK13219.1"/>
    </source>
</evidence>
<feature type="domain" description="Large ribosomal subunit protein uL6 alpha-beta" evidence="6">
    <location>
        <begin position="91"/>
        <end position="165"/>
    </location>
</feature>
<dbReference type="Gene3D" id="3.90.930.12">
    <property type="entry name" value="Ribosomal protein L6, alpha-beta domain"/>
    <property type="match status" value="2"/>
</dbReference>